<gene>
    <name evidence="1" type="ordered locus">Hfelis_01070</name>
</gene>
<sequence>MIRIETQDGSGDYIEIVFDRPVEEIRKEIEEEKRQKSLWYKIKRIFKKD</sequence>
<evidence type="ECO:0000313" key="2">
    <source>
        <dbReference type="Proteomes" id="UP000007934"/>
    </source>
</evidence>
<dbReference type="Proteomes" id="UP000007934">
    <property type="component" value="Chromosome"/>
</dbReference>
<dbReference type="HOGENOM" id="CLU_3136379_0_0_7"/>
<dbReference type="EMBL" id="FQ670179">
    <property type="protein sequence ID" value="CBY82191.1"/>
    <property type="molecule type" value="Genomic_DNA"/>
</dbReference>
<dbReference type="GeneID" id="43500478"/>
<dbReference type="KEGG" id="hfe:HFELIS_01070"/>
<name>E7ACG2_HELFC</name>
<evidence type="ECO:0000313" key="1">
    <source>
        <dbReference type="EMBL" id="CBY82191.1"/>
    </source>
</evidence>
<dbReference type="RefSeq" id="WP_013468561.1">
    <property type="nucleotide sequence ID" value="NC_014810.2"/>
</dbReference>
<organism evidence="1 2">
    <name type="scientific">Helicobacter felis (strain ATCC 49179 / CCUG 28539 / NCTC 12436 / CS1)</name>
    <dbReference type="NCBI Taxonomy" id="936155"/>
    <lineage>
        <taxon>Bacteria</taxon>
        <taxon>Pseudomonadati</taxon>
        <taxon>Campylobacterota</taxon>
        <taxon>Epsilonproteobacteria</taxon>
        <taxon>Campylobacterales</taxon>
        <taxon>Helicobacteraceae</taxon>
        <taxon>Helicobacter</taxon>
    </lineage>
</organism>
<protein>
    <submittedName>
        <fullName evidence="1">Uncharacterized protein</fullName>
    </submittedName>
</protein>
<reference evidence="1 2" key="1">
    <citation type="journal article" date="2011" name="Genome Biol. Evol.">
        <title>Comparative whole genome sequence analysis of the carcinogenic bacterial model pathogen Helicobacter felis.</title>
        <authorList>
            <person name="Arnold I.C."/>
            <person name="Zigova Z."/>
            <person name="Holden M."/>
            <person name="Lawley T.D."/>
            <person name="Rad R."/>
            <person name="Dougan G."/>
            <person name="Falkow S."/>
            <person name="Bentley S.D."/>
            <person name="Muller A."/>
        </authorList>
    </citation>
    <scope>NUCLEOTIDE SEQUENCE [LARGE SCALE GENOMIC DNA]</scope>
    <source>
        <strain evidence="2">ATCC 49179 / CCUG 28539 / NCTC 12436 / CS1</strain>
    </source>
</reference>
<accession>E7ACG2</accession>
<proteinExistence type="predicted"/>
<keyword evidence="2" id="KW-1185">Reference proteome</keyword>
<dbReference type="AlphaFoldDB" id="E7ACG2"/>
<dbReference type="STRING" id="936155.HFELIS_01070"/>